<dbReference type="InParanoid" id="I1CQP1"/>
<dbReference type="EMBL" id="CH476747">
    <property type="protein sequence ID" value="EIE90771.1"/>
    <property type="molecule type" value="Genomic_DNA"/>
</dbReference>
<dbReference type="SUPFAM" id="SSF56235">
    <property type="entry name" value="N-terminal nucleophile aminohydrolases (Ntn hydrolases)"/>
    <property type="match status" value="1"/>
</dbReference>
<organism evidence="3 4">
    <name type="scientific">Rhizopus delemar (strain RA 99-880 / ATCC MYA-4621 / FGSC 9543 / NRRL 43880)</name>
    <name type="common">Mucormycosis agent</name>
    <name type="synonym">Rhizopus arrhizus var. delemar</name>
    <dbReference type="NCBI Taxonomy" id="246409"/>
    <lineage>
        <taxon>Eukaryota</taxon>
        <taxon>Fungi</taxon>
        <taxon>Fungi incertae sedis</taxon>
        <taxon>Mucoromycota</taxon>
        <taxon>Mucoromycotina</taxon>
        <taxon>Mucoromycetes</taxon>
        <taxon>Mucorales</taxon>
        <taxon>Mucorineae</taxon>
        <taxon>Rhizopodaceae</taxon>
        <taxon>Rhizopus</taxon>
    </lineage>
</organism>
<dbReference type="GO" id="GO:0061672">
    <property type="term" value="C:glutathione hydrolase complex"/>
    <property type="evidence" value="ECO:0007669"/>
    <property type="project" value="EnsemblFungi"/>
</dbReference>
<feature type="domain" description="Glutamine amidotransferase type-2" evidence="2">
    <location>
        <begin position="1"/>
        <end position="232"/>
    </location>
</feature>
<dbReference type="VEuPathDB" id="FungiDB:RO3G_15482"/>
<evidence type="ECO:0000313" key="3">
    <source>
        <dbReference type="EMBL" id="EIE90771.1"/>
    </source>
</evidence>
<dbReference type="GeneID" id="93622447"/>
<protein>
    <recommendedName>
        <fullName evidence="2">Glutamine amidotransferase type-2 domain-containing protein</fullName>
    </recommendedName>
</protein>
<dbReference type="GO" id="GO:0036374">
    <property type="term" value="F:glutathione hydrolase activity"/>
    <property type="evidence" value="ECO:0007669"/>
    <property type="project" value="EnsemblFungi"/>
</dbReference>
<proteinExistence type="predicted"/>
<evidence type="ECO:0000256" key="1">
    <source>
        <dbReference type="ARBA" id="ARBA00022962"/>
    </source>
</evidence>
<evidence type="ECO:0000259" key="2">
    <source>
        <dbReference type="PROSITE" id="PS51278"/>
    </source>
</evidence>
<name>I1CQP1_RHIO9</name>
<gene>
    <name evidence="3" type="ORF">RO3G_15482</name>
</gene>
<evidence type="ECO:0000313" key="4">
    <source>
        <dbReference type="Proteomes" id="UP000009138"/>
    </source>
</evidence>
<dbReference type="OMA" id="QQTNCHP"/>
<dbReference type="InterPro" id="IPR029055">
    <property type="entry name" value="Ntn_hydrolases_N"/>
</dbReference>
<dbReference type="PANTHER" id="PTHR43187">
    <property type="entry name" value="GLUTAMINE AMIDOTRANSFERASE DUG3-RELATED"/>
    <property type="match status" value="1"/>
</dbReference>
<dbReference type="GO" id="GO:0006751">
    <property type="term" value="P:glutathione catabolic process"/>
    <property type="evidence" value="ECO:0007669"/>
    <property type="project" value="EnsemblFungi"/>
</dbReference>
<dbReference type="CDD" id="cd01908">
    <property type="entry name" value="YafJ"/>
    <property type="match status" value="1"/>
</dbReference>
<reference evidence="3 4" key="1">
    <citation type="journal article" date="2009" name="PLoS Genet.">
        <title>Genomic analysis of the basal lineage fungus Rhizopus oryzae reveals a whole-genome duplication.</title>
        <authorList>
            <person name="Ma L.-J."/>
            <person name="Ibrahim A.S."/>
            <person name="Skory C."/>
            <person name="Grabherr M.G."/>
            <person name="Burger G."/>
            <person name="Butler M."/>
            <person name="Elias M."/>
            <person name="Idnurm A."/>
            <person name="Lang B.F."/>
            <person name="Sone T."/>
            <person name="Abe A."/>
            <person name="Calvo S.E."/>
            <person name="Corrochano L.M."/>
            <person name="Engels R."/>
            <person name="Fu J."/>
            <person name="Hansberg W."/>
            <person name="Kim J.-M."/>
            <person name="Kodira C.D."/>
            <person name="Koehrsen M.J."/>
            <person name="Liu B."/>
            <person name="Miranda-Saavedra D."/>
            <person name="O'Leary S."/>
            <person name="Ortiz-Castellanos L."/>
            <person name="Poulter R."/>
            <person name="Rodriguez-Romero J."/>
            <person name="Ruiz-Herrera J."/>
            <person name="Shen Y.-Q."/>
            <person name="Zeng Q."/>
            <person name="Galagan J."/>
            <person name="Birren B.W."/>
            <person name="Cuomo C.A."/>
            <person name="Wickes B.L."/>
        </authorList>
    </citation>
    <scope>NUCLEOTIDE SEQUENCE [LARGE SCALE GENOMIC DNA]</scope>
    <source>
        <strain evidence="4">RA 99-880 / ATCC MYA-4621 / FGSC 9543 / NRRL 43880</strain>
    </source>
</reference>
<keyword evidence="1" id="KW-0315">Glutamine amidotransferase</keyword>
<keyword evidence="4" id="KW-1185">Reference proteome</keyword>
<dbReference type="InterPro" id="IPR017932">
    <property type="entry name" value="GATase_2_dom"/>
</dbReference>
<dbReference type="InterPro" id="IPR026869">
    <property type="entry name" value="EgtC-like"/>
</dbReference>
<dbReference type="Gene3D" id="3.60.20.10">
    <property type="entry name" value="Glutamine Phosphoribosylpyrophosphate, subunit 1, domain 1"/>
    <property type="match status" value="1"/>
</dbReference>
<sequence>MLFKGDGFGVGWYDSEPSVQEQNAVTPCIFTSVTPAWNNVNLVRLAEKIRSPLIFAHVRASTSGSVSESNCHPWSYGRLMWMHNGGIAEFEKGNTDSEWAFALFLSFLPNPNANCFEYQELKDAMLKTVAQLNEWAEEYDITEVYLTDGESVVCIRYTNSKTDEAASLYFSSGTSFECYRPGHYRMVKADRREHIVVVASEPLTFEKADWLTIPTNNILVITPKLNVLLQPIKDKFYTPERGIEVKFGEEEVAIIPDPKAQLFKVQAEEQMQHETPTLVA</sequence>
<dbReference type="PANTHER" id="PTHR43187:SF1">
    <property type="entry name" value="GLUTAMINE AMIDOTRANSFERASE DUG3-RELATED"/>
    <property type="match status" value="1"/>
</dbReference>
<dbReference type="GO" id="GO:0005737">
    <property type="term" value="C:cytoplasm"/>
    <property type="evidence" value="ECO:0007669"/>
    <property type="project" value="EnsemblFungi"/>
</dbReference>
<dbReference type="eggNOG" id="KOG1268">
    <property type="taxonomic scope" value="Eukaryota"/>
</dbReference>
<accession>I1CQP1</accession>
<dbReference type="RefSeq" id="XP_067526167.1">
    <property type="nucleotide sequence ID" value="XM_067670066.1"/>
</dbReference>
<dbReference type="PROSITE" id="PS51278">
    <property type="entry name" value="GATASE_TYPE_2"/>
    <property type="match status" value="1"/>
</dbReference>
<dbReference type="Pfam" id="PF13230">
    <property type="entry name" value="GATase_4"/>
    <property type="match status" value="1"/>
</dbReference>
<dbReference type="OrthoDB" id="14446at2759"/>
<dbReference type="Proteomes" id="UP000009138">
    <property type="component" value="Unassembled WGS sequence"/>
</dbReference>
<dbReference type="InterPro" id="IPR052373">
    <property type="entry name" value="Gamma-glu_amide_hydrolase"/>
</dbReference>
<dbReference type="STRING" id="246409.I1CQP1"/>
<dbReference type="AlphaFoldDB" id="I1CQP1"/>